<protein>
    <recommendedName>
        <fullName evidence="2">C2 domain-containing protein</fullName>
    </recommendedName>
</protein>
<dbReference type="PANTHER" id="PTHR32246">
    <property type="entry name" value="INGRESSION PROTEIN FIC1"/>
    <property type="match status" value="1"/>
</dbReference>
<dbReference type="PROSITE" id="PS50004">
    <property type="entry name" value="C2"/>
    <property type="match status" value="1"/>
</dbReference>
<dbReference type="PANTHER" id="PTHR32246:SF169">
    <property type="entry name" value="PROTEIN SRC2-LIKE"/>
    <property type="match status" value="1"/>
</dbReference>
<reference evidence="3 4" key="1">
    <citation type="submission" date="2023-01" db="EMBL/GenBank/DDBJ databases">
        <authorList>
            <person name="Kreplak J."/>
        </authorList>
    </citation>
    <scope>NUCLEOTIDE SEQUENCE [LARGE SCALE GENOMIC DNA]</scope>
</reference>
<evidence type="ECO:0000256" key="1">
    <source>
        <dbReference type="SAM" id="MobiDB-lite"/>
    </source>
</evidence>
<keyword evidence="4" id="KW-1185">Reference proteome</keyword>
<dbReference type="EMBL" id="OX451740">
    <property type="protein sequence ID" value="CAI8613528.1"/>
    <property type="molecule type" value="Genomic_DNA"/>
</dbReference>
<feature type="domain" description="C2" evidence="2">
    <location>
        <begin position="1"/>
        <end position="126"/>
    </location>
</feature>
<dbReference type="SUPFAM" id="SSF49562">
    <property type="entry name" value="C2 domain (Calcium/lipid-binding domain, CaLB)"/>
    <property type="match status" value="1"/>
</dbReference>
<dbReference type="Pfam" id="PF00168">
    <property type="entry name" value="C2"/>
    <property type="match status" value="1"/>
</dbReference>
<dbReference type="InterPro" id="IPR035892">
    <property type="entry name" value="C2_domain_sf"/>
</dbReference>
<organism evidence="3 4">
    <name type="scientific">Vicia faba</name>
    <name type="common">Broad bean</name>
    <name type="synonym">Faba vulgaris</name>
    <dbReference type="NCBI Taxonomy" id="3906"/>
    <lineage>
        <taxon>Eukaryota</taxon>
        <taxon>Viridiplantae</taxon>
        <taxon>Streptophyta</taxon>
        <taxon>Embryophyta</taxon>
        <taxon>Tracheophyta</taxon>
        <taxon>Spermatophyta</taxon>
        <taxon>Magnoliopsida</taxon>
        <taxon>eudicotyledons</taxon>
        <taxon>Gunneridae</taxon>
        <taxon>Pentapetalae</taxon>
        <taxon>rosids</taxon>
        <taxon>fabids</taxon>
        <taxon>Fabales</taxon>
        <taxon>Fabaceae</taxon>
        <taxon>Papilionoideae</taxon>
        <taxon>50 kb inversion clade</taxon>
        <taxon>NPAAA clade</taxon>
        <taxon>Hologalegina</taxon>
        <taxon>IRL clade</taxon>
        <taxon>Fabeae</taxon>
        <taxon>Vicia</taxon>
    </lineage>
</organism>
<name>A0AAV1AW72_VICFA</name>
<dbReference type="InterPro" id="IPR000008">
    <property type="entry name" value="C2_dom"/>
</dbReference>
<sequence length="263" mass="29974">MESSFINLKLISCKDIHAFNFFQKLTLYAQASISSNNPRIQLNERNTQQQRTQTHRDIEEDGTNPEWNCDMRFDLAFLSSHSDPAEFFLCFEFRHDGVILGDKFIGESRVPITDLINDVDGITRFVSYEIRSAEGKPNGIFNFSYKTEGVQIQSLQILDGRISGYPVLTPEDCAPAPVIYPISEIERPCCYSTGCSVQERPFPPTAPPPVSYSYGGGYDYCYPPPPPSMYQYPSPTPPRERMYPPIGPEASHWQPGPYFENRW</sequence>
<dbReference type="AlphaFoldDB" id="A0AAV1AW72"/>
<gene>
    <name evidence="3" type="ORF">VFH_V084880</name>
</gene>
<dbReference type="GO" id="GO:0006952">
    <property type="term" value="P:defense response"/>
    <property type="evidence" value="ECO:0007669"/>
    <property type="project" value="InterPro"/>
</dbReference>
<dbReference type="Proteomes" id="UP001157006">
    <property type="component" value="Chromosome 5"/>
</dbReference>
<accession>A0AAV1AW72</accession>
<proteinExistence type="predicted"/>
<evidence type="ECO:0000313" key="4">
    <source>
        <dbReference type="Proteomes" id="UP001157006"/>
    </source>
</evidence>
<dbReference type="Gene3D" id="2.60.40.150">
    <property type="entry name" value="C2 domain"/>
    <property type="match status" value="1"/>
</dbReference>
<evidence type="ECO:0000259" key="2">
    <source>
        <dbReference type="PROSITE" id="PS50004"/>
    </source>
</evidence>
<evidence type="ECO:0000313" key="3">
    <source>
        <dbReference type="EMBL" id="CAI8613528.1"/>
    </source>
</evidence>
<dbReference type="CDD" id="cd04051">
    <property type="entry name" value="C2_SRC2_like"/>
    <property type="match status" value="1"/>
</dbReference>
<feature type="region of interest" description="Disordered" evidence="1">
    <location>
        <begin position="39"/>
        <end position="63"/>
    </location>
</feature>
<dbReference type="InterPro" id="IPR044750">
    <property type="entry name" value="C2_SRC2/BAP"/>
</dbReference>